<feature type="transmembrane region" description="Helical" evidence="6">
    <location>
        <begin position="318"/>
        <end position="339"/>
    </location>
</feature>
<dbReference type="OMA" id="GFVRMIS"/>
<dbReference type="PROSITE" id="PS50850">
    <property type="entry name" value="MFS"/>
    <property type="match status" value="1"/>
</dbReference>
<organism evidence="8 9">
    <name type="scientific">Schizosaccharomyces japonicus (strain yFS275 / FY16936)</name>
    <name type="common">Fission yeast</name>
    <dbReference type="NCBI Taxonomy" id="402676"/>
    <lineage>
        <taxon>Eukaryota</taxon>
        <taxon>Fungi</taxon>
        <taxon>Dikarya</taxon>
        <taxon>Ascomycota</taxon>
        <taxon>Taphrinomycotina</taxon>
        <taxon>Schizosaccharomycetes</taxon>
        <taxon>Schizosaccharomycetales</taxon>
        <taxon>Schizosaccharomycetaceae</taxon>
        <taxon>Schizosaccharomyces</taxon>
    </lineage>
</organism>
<feature type="transmembrane region" description="Helical" evidence="6">
    <location>
        <begin position="389"/>
        <end position="407"/>
    </location>
</feature>
<dbReference type="Gene3D" id="1.20.1250.20">
    <property type="entry name" value="MFS general substrate transporter like domains"/>
    <property type="match status" value="1"/>
</dbReference>
<feature type="transmembrane region" description="Helical" evidence="6">
    <location>
        <begin position="129"/>
        <end position="156"/>
    </location>
</feature>
<feature type="transmembrane region" description="Helical" evidence="6">
    <location>
        <begin position="69"/>
        <end position="90"/>
    </location>
</feature>
<keyword evidence="9" id="KW-1185">Reference proteome</keyword>
<evidence type="ECO:0000256" key="2">
    <source>
        <dbReference type="ARBA" id="ARBA00007520"/>
    </source>
</evidence>
<dbReference type="HOGENOM" id="CLU_000960_22_0_1"/>
<feature type="transmembrane region" description="Helical" evidence="6">
    <location>
        <begin position="251"/>
        <end position="276"/>
    </location>
</feature>
<dbReference type="AlphaFoldDB" id="B6JYH4"/>
<evidence type="ECO:0000313" key="8">
    <source>
        <dbReference type="EMBL" id="EEB06592.2"/>
    </source>
</evidence>
<feature type="transmembrane region" description="Helical" evidence="6">
    <location>
        <begin position="288"/>
        <end position="306"/>
    </location>
</feature>
<dbReference type="EMBL" id="KE651168">
    <property type="protein sequence ID" value="EEB06592.2"/>
    <property type="molecule type" value="Genomic_DNA"/>
</dbReference>
<protein>
    <submittedName>
        <fullName evidence="8">Azole resistance protein</fullName>
    </submittedName>
</protein>
<dbReference type="VEuPathDB" id="FungiDB:SJAG_01636"/>
<dbReference type="OrthoDB" id="10021397at2759"/>
<dbReference type="eggNOG" id="KOG0254">
    <property type="taxonomic scope" value="Eukaryota"/>
</dbReference>
<feature type="transmembrane region" description="Helical" evidence="6">
    <location>
        <begin position="419"/>
        <end position="440"/>
    </location>
</feature>
<dbReference type="JaponicusDB" id="SJAG_01636"/>
<dbReference type="PROSITE" id="PS00216">
    <property type="entry name" value="SUGAR_TRANSPORT_1"/>
    <property type="match status" value="1"/>
</dbReference>
<evidence type="ECO:0000313" key="9">
    <source>
        <dbReference type="Proteomes" id="UP000001744"/>
    </source>
</evidence>
<dbReference type="InterPro" id="IPR011701">
    <property type="entry name" value="MFS"/>
</dbReference>
<dbReference type="InterPro" id="IPR020846">
    <property type="entry name" value="MFS_dom"/>
</dbReference>
<keyword evidence="3 6" id="KW-0812">Transmembrane</keyword>
<name>B6JYH4_SCHJY</name>
<keyword evidence="4 6" id="KW-1133">Transmembrane helix</keyword>
<gene>
    <name evidence="8" type="ORF">SJAG_01636</name>
</gene>
<evidence type="ECO:0000259" key="7">
    <source>
        <dbReference type="PROSITE" id="PS50850"/>
    </source>
</evidence>
<dbReference type="CDD" id="cd17502">
    <property type="entry name" value="MFS_Azr1_MDR_like"/>
    <property type="match status" value="1"/>
</dbReference>
<evidence type="ECO:0000256" key="3">
    <source>
        <dbReference type="ARBA" id="ARBA00022692"/>
    </source>
</evidence>
<keyword evidence="5 6" id="KW-0472">Membrane</keyword>
<dbReference type="GO" id="GO:0022857">
    <property type="term" value="F:transmembrane transporter activity"/>
    <property type="evidence" value="ECO:0000318"/>
    <property type="project" value="GO_Central"/>
</dbReference>
<sequence length="548" mass="59376">MNASAISFSSENSMSMNRQHGILCDNTSATEVCKSTVLDLENQSGDIKESISQENEIPKNNMPVVMTGILLTTFLSALDSTIVTTAVPTIMHDLSGKVDYSWIGSAYTLALTAVLPLLGVASDMLGRKVVLYSSILCFLLGSALCGASNSMIMLVICRAVQGVGAGGITSLCFIVISDITSLANRSFYTSFIASVWGIASVIGPLLGGIICQGTTWRWIFFINLPTGGISIAILVFFLNVPVHDRTTFRHFLVTFDFIGLTTCIVGSVLILLGLSIGATNNDWVRVNVLVYIIVGVILLIVCAFCETKTTRNQILPTFMFDSLSKCALLFTVFLHNYNYMLFDYYLPEFYQNVKGDTPIFSGIHIIAPAFLVSLFSFLTGMFIKKTNNFMIPMYIGWLFMTAGMGALTDLNYSSSVGKIIALSIIYPIGSGCLFLPPLLAAQASTPVHVMAIVTSVVMFVRSIGGSVGVIVGKVVYSQTLAALLGKNANTLSNMSYEQINTFPQDERSQLLDKMGKAYRMNWIVGTIISGIGLLCLLTVRMNGASKQK</sequence>
<dbReference type="Proteomes" id="UP000001744">
    <property type="component" value="Unassembled WGS sequence"/>
</dbReference>
<dbReference type="GeneID" id="7052321"/>
<feature type="transmembrane region" description="Helical" evidence="6">
    <location>
        <begin position="520"/>
        <end position="539"/>
    </location>
</feature>
<dbReference type="SUPFAM" id="SSF103473">
    <property type="entry name" value="MFS general substrate transporter"/>
    <property type="match status" value="1"/>
</dbReference>
<reference evidence="8 9" key="1">
    <citation type="journal article" date="2011" name="Science">
        <title>Comparative functional genomics of the fission yeasts.</title>
        <authorList>
            <person name="Rhind N."/>
            <person name="Chen Z."/>
            <person name="Yassour M."/>
            <person name="Thompson D.A."/>
            <person name="Haas B.J."/>
            <person name="Habib N."/>
            <person name="Wapinski I."/>
            <person name="Roy S."/>
            <person name="Lin M.F."/>
            <person name="Heiman D.I."/>
            <person name="Young S.K."/>
            <person name="Furuya K."/>
            <person name="Guo Y."/>
            <person name="Pidoux A."/>
            <person name="Chen H.M."/>
            <person name="Robbertse B."/>
            <person name="Goldberg J.M."/>
            <person name="Aoki K."/>
            <person name="Bayne E.H."/>
            <person name="Berlin A.M."/>
            <person name="Desjardins C.A."/>
            <person name="Dobbs E."/>
            <person name="Dukaj L."/>
            <person name="Fan L."/>
            <person name="FitzGerald M.G."/>
            <person name="French C."/>
            <person name="Gujja S."/>
            <person name="Hansen K."/>
            <person name="Keifenheim D."/>
            <person name="Levin J.Z."/>
            <person name="Mosher R.A."/>
            <person name="Mueller C.A."/>
            <person name="Pfiffner J."/>
            <person name="Priest M."/>
            <person name="Russ C."/>
            <person name="Smialowska A."/>
            <person name="Swoboda P."/>
            <person name="Sykes S.M."/>
            <person name="Vaughn M."/>
            <person name="Vengrova S."/>
            <person name="Yoder R."/>
            <person name="Zeng Q."/>
            <person name="Allshire R."/>
            <person name="Baulcombe D."/>
            <person name="Birren B.W."/>
            <person name="Brown W."/>
            <person name="Ekwall K."/>
            <person name="Kellis M."/>
            <person name="Leatherwood J."/>
            <person name="Levin H."/>
            <person name="Margalit H."/>
            <person name="Martienssen R."/>
            <person name="Nieduszynski C.A."/>
            <person name="Spatafora J.W."/>
            <person name="Friedman N."/>
            <person name="Dalgaard J.Z."/>
            <person name="Baumann P."/>
            <person name="Niki H."/>
            <person name="Regev A."/>
            <person name="Nusbaum C."/>
        </authorList>
    </citation>
    <scope>NUCLEOTIDE SEQUENCE [LARGE SCALE GENOMIC DNA]</scope>
    <source>
        <strain evidence="9">yFS275 / FY16936</strain>
    </source>
</reference>
<feature type="transmembrane region" description="Helical" evidence="6">
    <location>
        <begin position="359"/>
        <end position="382"/>
    </location>
</feature>
<evidence type="ECO:0000256" key="1">
    <source>
        <dbReference type="ARBA" id="ARBA00004141"/>
    </source>
</evidence>
<feature type="transmembrane region" description="Helical" evidence="6">
    <location>
        <begin position="162"/>
        <end position="180"/>
    </location>
</feature>
<comment type="subcellular location">
    <subcellularLocation>
        <location evidence="1">Membrane</location>
        <topology evidence="1">Multi-pass membrane protein</topology>
    </subcellularLocation>
</comment>
<evidence type="ECO:0000256" key="6">
    <source>
        <dbReference type="SAM" id="Phobius"/>
    </source>
</evidence>
<comment type="similarity">
    <text evidence="2">Belongs to the major facilitator superfamily. TCR/Tet family.</text>
</comment>
<dbReference type="Pfam" id="PF07690">
    <property type="entry name" value="MFS_1"/>
    <property type="match status" value="1"/>
</dbReference>
<dbReference type="InterPro" id="IPR005829">
    <property type="entry name" value="Sugar_transporter_CS"/>
</dbReference>
<dbReference type="InterPro" id="IPR036259">
    <property type="entry name" value="MFS_trans_sf"/>
</dbReference>
<feature type="domain" description="Major facilitator superfamily (MFS) profile" evidence="7">
    <location>
        <begin position="65"/>
        <end position="547"/>
    </location>
</feature>
<dbReference type="GO" id="GO:0005886">
    <property type="term" value="C:plasma membrane"/>
    <property type="evidence" value="ECO:0000318"/>
    <property type="project" value="GO_Central"/>
</dbReference>
<evidence type="ECO:0000256" key="5">
    <source>
        <dbReference type="ARBA" id="ARBA00023136"/>
    </source>
</evidence>
<feature type="transmembrane region" description="Helical" evidence="6">
    <location>
        <begin position="187"/>
        <end position="210"/>
    </location>
</feature>
<accession>B6JYH4</accession>
<dbReference type="GO" id="GO:0055085">
    <property type="term" value="P:transmembrane transport"/>
    <property type="evidence" value="ECO:0000318"/>
    <property type="project" value="GO_Central"/>
</dbReference>
<dbReference type="PANTHER" id="PTHR23501">
    <property type="entry name" value="MAJOR FACILITATOR SUPERFAMILY"/>
    <property type="match status" value="1"/>
</dbReference>
<proteinExistence type="inferred from homology"/>
<feature type="transmembrane region" description="Helical" evidence="6">
    <location>
        <begin position="102"/>
        <end position="122"/>
    </location>
</feature>
<dbReference type="PANTHER" id="PTHR23501:SF102">
    <property type="entry name" value="DRUG TRANSPORTER, PUTATIVE (AFU_ORTHOLOGUE AFUA_3G08530)-RELATED"/>
    <property type="match status" value="1"/>
</dbReference>
<dbReference type="PRINTS" id="PR01036">
    <property type="entry name" value="TCRTETB"/>
</dbReference>
<dbReference type="STRING" id="402676.B6JYH4"/>
<dbReference type="Gene3D" id="1.20.1720.10">
    <property type="entry name" value="Multidrug resistance protein D"/>
    <property type="match status" value="1"/>
</dbReference>
<evidence type="ECO:0000256" key="4">
    <source>
        <dbReference type="ARBA" id="ARBA00022989"/>
    </source>
</evidence>
<dbReference type="RefSeq" id="XP_002172885.2">
    <property type="nucleotide sequence ID" value="XM_002172849.2"/>
</dbReference>
<feature type="transmembrane region" description="Helical" evidence="6">
    <location>
        <begin position="216"/>
        <end position="239"/>
    </location>
</feature>